<dbReference type="EMBL" id="JAUKTV010000008">
    <property type="protein sequence ID" value="KAK0732859.1"/>
    <property type="molecule type" value="Genomic_DNA"/>
</dbReference>
<dbReference type="AlphaFoldDB" id="A0AA40E925"/>
<protein>
    <submittedName>
        <fullName evidence="1">Uncharacterized protein</fullName>
    </submittedName>
</protein>
<keyword evidence="2" id="KW-1185">Reference proteome</keyword>
<evidence type="ECO:0000313" key="2">
    <source>
        <dbReference type="Proteomes" id="UP001172159"/>
    </source>
</evidence>
<accession>A0AA40E925</accession>
<gene>
    <name evidence="1" type="ORF">B0T21DRAFT_349829</name>
</gene>
<evidence type="ECO:0000313" key="1">
    <source>
        <dbReference type="EMBL" id="KAK0732859.1"/>
    </source>
</evidence>
<comment type="caution">
    <text evidence="1">The sequence shown here is derived from an EMBL/GenBank/DDBJ whole genome shotgun (WGS) entry which is preliminary data.</text>
</comment>
<proteinExistence type="predicted"/>
<organism evidence="1 2">
    <name type="scientific">Apiosordaria backusii</name>
    <dbReference type="NCBI Taxonomy" id="314023"/>
    <lineage>
        <taxon>Eukaryota</taxon>
        <taxon>Fungi</taxon>
        <taxon>Dikarya</taxon>
        <taxon>Ascomycota</taxon>
        <taxon>Pezizomycotina</taxon>
        <taxon>Sordariomycetes</taxon>
        <taxon>Sordariomycetidae</taxon>
        <taxon>Sordariales</taxon>
        <taxon>Lasiosphaeriaceae</taxon>
        <taxon>Apiosordaria</taxon>
    </lineage>
</organism>
<sequence>MGEVPVVSGEYSLIAPCVVRVLEVGGGALSGLLGFKEGCSEKGKRRTLMNKTCLTFRQRLEDFDFFNQPLNTWYLGALVSGAPRSRCSDSNLEKEVGIGIRIIRIFKFNNWFERGPNLADVVSPLFPLLPFAPEYSLTSPRTQVTERLRQLPRAKPTLRMCVPPSSSFGTGFSRFAETCVNAAASEFLTPSE</sequence>
<reference evidence="1" key="1">
    <citation type="submission" date="2023-06" db="EMBL/GenBank/DDBJ databases">
        <title>Genome-scale phylogeny and comparative genomics of the fungal order Sordariales.</title>
        <authorList>
            <consortium name="Lawrence Berkeley National Laboratory"/>
            <person name="Hensen N."/>
            <person name="Bonometti L."/>
            <person name="Westerberg I."/>
            <person name="Brannstrom I.O."/>
            <person name="Guillou S."/>
            <person name="Cros-Aarteil S."/>
            <person name="Calhoun S."/>
            <person name="Haridas S."/>
            <person name="Kuo A."/>
            <person name="Mondo S."/>
            <person name="Pangilinan J."/>
            <person name="Riley R."/>
            <person name="Labutti K."/>
            <person name="Andreopoulos B."/>
            <person name="Lipzen A."/>
            <person name="Chen C."/>
            <person name="Yanf M."/>
            <person name="Daum C."/>
            <person name="Ng V."/>
            <person name="Clum A."/>
            <person name="Steindorff A."/>
            <person name="Ohm R."/>
            <person name="Martin F."/>
            <person name="Silar P."/>
            <person name="Natvig D."/>
            <person name="Lalanne C."/>
            <person name="Gautier V."/>
            <person name="Ament-Velasquez S.L."/>
            <person name="Kruys A."/>
            <person name="Hutchinson M.I."/>
            <person name="Powell A.J."/>
            <person name="Barry K."/>
            <person name="Miller A.N."/>
            <person name="Grigoriev I.V."/>
            <person name="Debuchy R."/>
            <person name="Gladieux P."/>
            <person name="Thoren M.H."/>
            <person name="Johannesson H."/>
        </authorList>
    </citation>
    <scope>NUCLEOTIDE SEQUENCE</scope>
    <source>
        <strain evidence="1">CBS 540.89</strain>
    </source>
</reference>
<dbReference type="Proteomes" id="UP001172159">
    <property type="component" value="Unassembled WGS sequence"/>
</dbReference>
<name>A0AA40E925_9PEZI</name>